<gene>
    <name evidence="3" type="ORF">PBOR_22225</name>
</gene>
<dbReference type="HOGENOM" id="CLU_023786_0_0_9"/>
<dbReference type="PANTHER" id="PTHR38792">
    <property type="entry name" value="BNR/ASP-BOX REPEAT DOMAIN PROTEIN (AFU_ORTHOLOGUE AFUA_7G06430)-RELATED"/>
    <property type="match status" value="1"/>
</dbReference>
<dbReference type="EMBL" id="CP009285">
    <property type="protein sequence ID" value="AIQ59359.1"/>
    <property type="molecule type" value="Genomic_DNA"/>
</dbReference>
<dbReference type="RefSeq" id="WP_042215164.1">
    <property type="nucleotide sequence ID" value="NZ_CP009285.1"/>
</dbReference>
<dbReference type="SUPFAM" id="SSF49899">
    <property type="entry name" value="Concanavalin A-like lectins/glucanases"/>
    <property type="match status" value="1"/>
</dbReference>
<dbReference type="Gene3D" id="2.120.10.10">
    <property type="match status" value="1"/>
</dbReference>
<dbReference type="Gene3D" id="2.60.120.560">
    <property type="entry name" value="Exo-inulinase, domain 1"/>
    <property type="match status" value="1"/>
</dbReference>
<protein>
    <recommendedName>
        <fullName evidence="2">3-keto-alpha-glucoside-1,2-lyase/3-keto-2-hydroxy-glucal hydratase domain-containing protein</fullName>
    </recommendedName>
</protein>
<dbReference type="GO" id="GO:0016787">
    <property type="term" value="F:hydrolase activity"/>
    <property type="evidence" value="ECO:0007669"/>
    <property type="project" value="InterPro"/>
</dbReference>
<dbReference type="InterPro" id="IPR036278">
    <property type="entry name" value="Sialidase_sf"/>
</dbReference>
<evidence type="ECO:0000259" key="2">
    <source>
        <dbReference type="Pfam" id="PF06439"/>
    </source>
</evidence>
<keyword evidence="4" id="KW-1185">Reference proteome</keyword>
<sequence length="547" mass="58862">MLKKLFTSLSASLCLLLVLTAIPAFAANGPVVWGTSSTITDINTFTDAGTDARGLRPGTFGAEYARMIKLANGDWLAVAAIYDNNGYTKVSWGGTRLQVFRSTDNCRTWSLMSTLWEDGRDLDNGQFVQLANGDILLAMRSVRWQESYKLRVYKSVNGGANWSFLSTIDENNGNAGSLGNPDKGVYEPHMQLLNDGSVAVMYASEKHVTENPSYSQIISEKISTNGGASWGNEIYVAWDPSNAGARPGMPVWSKMTNGQYIVAFEVCGTQNCRIFTKKSADGKTWSSGIGTQVSTNQQGGPYLLSLTDGRLLLSSNSNVLSLSNDYGTTWVDNDVPAFGNSWWTAMYQTGANEIAFVDSVERSVGGHNVQVRFGTLSGAYSNDFAASDNGWARYGGTWAVSGGTYNLSSVNADKSVLTPYPSKMNYTLEGDIRLNNAGQASLVFNLTGPGTGADSQKGYAAGIDSAGQVWLGRFNNNWTPLQSVATPIAVNTWYHIKVVVNSGNIKVYVGDMAVPKINLNDAVFTSGTIGVRGGFNNSVSFDNITVN</sequence>
<name>A0A089MSC9_PAEBO</name>
<dbReference type="PANTHER" id="PTHR38792:SF3">
    <property type="entry name" value="BNR_ASP-BOX REPEAT DOMAIN PROTEIN (AFU_ORTHOLOGUE AFUA_7G06430)-RELATED"/>
    <property type="match status" value="1"/>
</dbReference>
<dbReference type="AlphaFoldDB" id="A0A089MSC9"/>
<dbReference type="Pfam" id="PF06439">
    <property type="entry name" value="3keto-disac_hyd"/>
    <property type="match status" value="1"/>
</dbReference>
<dbReference type="InterPro" id="IPR013320">
    <property type="entry name" value="ConA-like_dom_sf"/>
</dbReference>
<organism evidence="3 4">
    <name type="scientific">Paenibacillus borealis</name>
    <dbReference type="NCBI Taxonomy" id="160799"/>
    <lineage>
        <taxon>Bacteria</taxon>
        <taxon>Bacillati</taxon>
        <taxon>Bacillota</taxon>
        <taxon>Bacilli</taxon>
        <taxon>Bacillales</taxon>
        <taxon>Paenibacillaceae</taxon>
        <taxon>Paenibacillus</taxon>
    </lineage>
</organism>
<proteinExistence type="predicted"/>
<evidence type="ECO:0000256" key="1">
    <source>
        <dbReference type="SAM" id="SignalP"/>
    </source>
</evidence>
<feature type="chain" id="PRO_5001847515" description="3-keto-alpha-glucoside-1,2-lyase/3-keto-2-hydroxy-glucal hydratase domain-containing protein" evidence="1">
    <location>
        <begin position="27"/>
        <end position="547"/>
    </location>
</feature>
<reference evidence="3" key="1">
    <citation type="submission" date="2014-08" db="EMBL/GenBank/DDBJ databases">
        <title>Comparative genomics of the Paenibacillus odorifer group.</title>
        <authorList>
            <person name="den Bakker H.C."/>
            <person name="Tsai Y.-C.Y.-C."/>
            <person name="Martin N."/>
            <person name="Korlach J."/>
            <person name="Wiedmann M."/>
        </authorList>
    </citation>
    <scope>NUCLEOTIDE SEQUENCE [LARGE SCALE GENOMIC DNA]</scope>
    <source>
        <strain evidence="3">DSM 13188</strain>
    </source>
</reference>
<feature type="signal peptide" evidence="1">
    <location>
        <begin position="1"/>
        <end position="26"/>
    </location>
</feature>
<dbReference type="OrthoDB" id="142430at2"/>
<dbReference type="KEGG" id="pbd:PBOR_22225"/>
<dbReference type="InterPro" id="IPR010496">
    <property type="entry name" value="AL/BT2_dom"/>
</dbReference>
<dbReference type="CDD" id="cd15482">
    <property type="entry name" value="Sialidase_non-viral"/>
    <property type="match status" value="1"/>
</dbReference>
<feature type="domain" description="3-keto-alpha-glucoside-1,2-lyase/3-keto-2-hydroxy-glucal hydratase" evidence="2">
    <location>
        <begin position="389"/>
        <end position="546"/>
    </location>
</feature>
<keyword evidence="1" id="KW-0732">Signal</keyword>
<evidence type="ECO:0000313" key="3">
    <source>
        <dbReference type="EMBL" id="AIQ59359.1"/>
    </source>
</evidence>
<accession>A0A089MSC9</accession>
<evidence type="ECO:0000313" key="4">
    <source>
        <dbReference type="Proteomes" id="UP000029518"/>
    </source>
</evidence>
<dbReference type="SUPFAM" id="SSF50939">
    <property type="entry name" value="Sialidases"/>
    <property type="match status" value="1"/>
</dbReference>
<dbReference type="Proteomes" id="UP000029518">
    <property type="component" value="Chromosome"/>
</dbReference>